<dbReference type="OrthoDB" id="9800869at2"/>
<gene>
    <name evidence="7" type="ORF">FHS11_000137</name>
</gene>
<evidence type="ECO:0000256" key="1">
    <source>
        <dbReference type="ARBA" id="ARBA00004442"/>
    </source>
</evidence>
<evidence type="ECO:0000259" key="6">
    <source>
        <dbReference type="PROSITE" id="PS51123"/>
    </source>
</evidence>
<dbReference type="InterPro" id="IPR050330">
    <property type="entry name" value="Bact_OuterMem_StrucFunc"/>
</dbReference>
<name>A0A839S901_9SPHI</name>
<dbReference type="Proteomes" id="UP000539265">
    <property type="component" value="Unassembled WGS sequence"/>
</dbReference>
<dbReference type="PANTHER" id="PTHR30329">
    <property type="entry name" value="STATOR ELEMENT OF FLAGELLAR MOTOR COMPLEX"/>
    <property type="match status" value="1"/>
</dbReference>
<dbReference type="PROSITE" id="PS51123">
    <property type="entry name" value="OMPA_2"/>
    <property type="match status" value="1"/>
</dbReference>
<dbReference type="InterPro" id="IPR036737">
    <property type="entry name" value="OmpA-like_sf"/>
</dbReference>
<dbReference type="AlphaFoldDB" id="A0A839S901"/>
<reference evidence="7" key="1">
    <citation type="submission" date="2020-08" db="EMBL/GenBank/DDBJ databases">
        <title>Genomic Encyclopedia of Type Strains, Phase III (KMG-III): the genomes of soil and plant-associated and newly described type strains.</title>
        <authorList>
            <person name="Whitman W."/>
        </authorList>
    </citation>
    <scope>NUCLEOTIDE SEQUENCE [LARGE SCALE GENOMIC DNA]</scope>
    <source>
        <strain evidence="7">CECT 8628</strain>
    </source>
</reference>
<keyword evidence="8" id="KW-1185">Reference proteome</keyword>
<keyword evidence="5" id="KW-0732">Signal</keyword>
<feature type="chain" id="PRO_5032665387" evidence="5">
    <location>
        <begin position="21"/>
        <end position="355"/>
    </location>
</feature>
<sequence>MKTLYLMIAAMLLFSVAAYAQDENKTVSKFDFIPGEKIIFFDDFTSGNVGDFPASWNTNSSGEIVTMAKYPGRWLQLTKGGFFIPEAKGSFTDNFTIEFDFVPITANNSENMYGLDFYIVCGTLDNPNEGGAIPGKAGTKITAGYDQIDWTNYSQKDEGYKDHGNSTFQFKSGQKYHVAFWVQKQRLRMYANENKVLDLPRGMIAGYAYNIFRMETTDEVSPIISNFRIAVGLPDMRNKLVTEGKLISYGIQFDVNSAKIKPESFATLKEIAQILTDNPSLKIKIVGHTDADGNDASNLELSKQRAASVKTQLNQTFNIAVARMETDGMGKTQPIALNDNAVNKAKNRRVEFIKL</sequence>
<dbReference type="RefSeq" id="WP_096351771.1">
    <property type="nucleotide sequence ID" value="NZ_AP017313.1"/>
</dbReference>
<dbReference type="InterPro" id="IPR006665">
    <property type="entry name" value="OmpA-like"/>
</dbReference>
<dbReference type="Pfam" id="PF00691">
    <property type="entry name" value="OmpA"/>
    <property type="match status" value="1"/>
</dbReference>
<evidence type="ECO:0000256" key="4">
    <source>
        <dbReference type="PROSITE-ProRule" id="PRU00473"/>
    </source>
</evidence>
<comment type="caution">
    <text evidence="7">The sequence shown here is derived from an EMBL/GenBank/DDBJ whole genome shotgun (WGS) entry which is preliminary data.</text>
</comment>
<feature type="signal peptide" evidence="5">
    <location>
        <begin position="1"/>
        <end position="20"/>
    </location>
</feature>
<dbReference type="InterPro" id="IPR006664">
    <property type="entry name" value="OMP_bac"/>
</dbReference>
<comment type="subcellular location">
    <subcellularLocation>
        <location evidence="1">Cell outer membrane</location>
    </subcellularLocation>
</comment>
<organism evidence="7 8">
    <name type="scientific">Mucilaginibacter gotjawali</name>
    <dbReference type="NCBI Taxonomy" id="1550579"/>
    <lineage>
        <taxon>Bacteria</taxon>
        <taxon>Pseudomonadati</taxon>
        <taxon>Bacteroidota</taxon>
        <taxon>Sphingobacteriia</taxon>
        <taxon>Sphingobacteriales</taxon>
        <taxon>Sphingobacteriaceae</taxon>
        <taxon>Mucilaginibacter</taxon>
    </lineage>
</organism>
<dbReference type="PANTHER" id="PTHR30329:SF21">
    <property type="entry name" value="LIPOPROTEIN YIAD-RELATED"/>
    <property type="match status" value="1"/>
</dbReference>
<keyword evidence="2 4" id="KW-0472">Membrane</keyword>
<dbReference type="Gene3D" id="3.30.1330.60">
    <property type="entry name" value="OmpA-like domain"/>
    <property type="match status" value="1"/>
</dbReference>
<dbReference type="GO" id="GO:0009279">
    <property type="term" value="C:cell outer membrane"/>
    <property type="evidence" value="ECO:0007669"/>
    <property type="project" value="UniProtKB-SubCell"/>
</dbReference>
<accession>A0A839S901</accession>
<feature type="domain" description="OmpA-like" evidence="6">
    <location>
        <begin position="240"/>
        <end position="355"/>
    </location>
</feature>
<evidence type="ECO:0000256" key="2">
    <source>
        <dbReference type="ARBA" id="ARBA00023136"/>
    </source>
</evidence>
<dbReference type="SUPFAM" id="SSF103088">
    <property type="entry name" value="OmpA-like"/>
    <property type="match status" value="1"/>
</dbReference>
<keyword evidence="3" id="KW-0998">Cell outer membrane</keyword>
<evidence type="ECO:0000256" key="5">
    <source>
        <dbReference type="SAM" id="SignalP"/>
    </source>
</evidence>
<evidence type="ECO:0000256" key="3">
    <source>
        <dbReference type="ARBA" id="ARBA00023237"/>
    </source>
</evidence>
<dbReference type="Gene3D" id="2.60.120.560">
    <property type="entry name" value="Exo-inulinase, domain 1"/>
    <property type="match status" value="1"/>
</dbReference>
<evidence type="ECO:0000313" key="7">
    <source>
        <dbReference type="EMBL" id="MBB3053733.1"/>
    </source>
</evidence>
<protein>
    <submittedName>
        <fullName evidence="7">Outer membrane protein OmpA-like peptidoglycan-associated protein</fullName>
    </submittedName>
</protein>
<evidence type="ECO:0000313" key="8">
    <source>
        <dbReference type="Proteomes" id="UP000539265"/>
    </source>
</evidence>
<dbReference type="PRINTS" id="PR01021">
    <property type="entry name" value="OMPADOMAIN"/>
</dbReference>
<proteinExistence type="predicted"/>
<dbReference type="EMBL" id="JACHWX010000001">
    <property type="protein sequence ID" value="MBB3053733.1"/>
    <property type="molecule type" value="Genomic_DNA"/>
</dbReference>
<dbReference type="CDD" id="cd07185">
    <property type="entry name" value="OmpA_C-like"/>
    <property type="match status" value="1"/>
</dbReference>